<sequence length="381" mass="41600">MVSPVVDPAVLDKENDATSLFLRNATGSPAFGLIEKRVKGAGWPYDPPGMTDENPDWVKIWDPSRYNCDSFASRYNRVPPMLKAGTPPDENGPENAAFSNRLYDATEIYIAFRQGALALMNIMMDPATADQHRVAYNGLAFPRPYANANDYHVPLWRIGLGSWRPRRAQRELPLAERTTVVHEWPLINGGNYPYPSLGQEEVRNPGFDRVLFQLVRGRPIYVGVISQRRDVDHQASNHRARGLHDTFAYPVYEASGRRDMRLVESGVYPGLASNTERGPGRVVLKHNRAEWPVSPIHQIDYTPLPPSSPSPPPPDPDGDGGAPAGGSGGRAGPVGPGGYSKSGGGTAGPQGGFEQYAAPMPGNPFKAGWNLFIPGPSHFEL</sequence>
<evidence type="ECO:0000313" key="2">
    <source>
        <dbReference type="EMBL" id="KAK8001755.1"/>
    </source>
</evidence>
<protein>
    <submittedName>
        <fullName evidence="2">Uncharacterized protein</fullName>
    </submittedName>
</protein>
<evidence type="ECO:0000256" key="1">
    <source>
        <dbReference type="SAM" id="MobiDB-lite"/>
    </source>
</evidence>
<organism evidence="2 3">
    <name type="scientific">Apiospora marii</name>
    <dbReference type="NCBI Taxonomy" id="335849"/>
    <lineage>
        <taxon>Eukaryota</taxon>
        <taxon>Fungi</taxon>
        <taxon>Dikarya</taxon>
        <taxon>Ascomycota</taxon>
        <taxon>Pezizomycotina</taxon>
        <taxon>Sordariomycetes</taxon>
        <taxon>Xylariomycetidae</taxon>
        <taxon>Amphisphaeriales</taxon>
        <taxon>Apiosporaceae</taxon>
        <taxon>Apiospora</taxon>
    </lineage>
</organism>
<feature type="compositionally biased region" description="Pro residues" evidence="1">
    <location>
        <begin position="303"/>
        <end position="315"/>
    </location>
</feature>
<accession>A0ABR1R8I1</accession>
<proteinExistence type="predicted"/>
<feature type="compositionally biased region" description="Gly residues" evidence="1">
    <location>
        <begin position="319"/>
        <end position="351"/>
    </location>
</feature>
<gene>
    <name evidence="2" type="ORF">PG991_013977</name>
</gene>
<dbReference type="EMBL" id="JAQQWI010000018">
    <property type="protein sequence ID" value="KAK8001755.1"/>
    <property type="molecule type" value="Genomic_DNA"/>
</dbReference>
<evidence type="ECO:0000313" key="3">
    <source>
        <dbReference type="Proteomes" id="UP001396898"/>
    </source>
</evidence>
<keyword evidence="3" id="KW-1185">Reference proteome</keyword>
<name>A0ABR1R8I1_9PEZI</name>
<comment type="caution">
    <text evidence="2">The sequence shown here is derived from an EMBL/GenBank/DDBJ whole genome shotgun (WGS) entry which is preliminary data.</text>
</comment>
<reference evidence="2 3" key="1">
    <citation type="submission" date="2023-01" db="EMBL/GenBank/DDBJ databases">
        <title>Analysis of 21 Apiospora genomes using comparative genomics revels a genus with tremendous synthesis potential of carbohydrate active enzymes and secondary metabolites.</title>
        <authorList>
            <person name="Sorensen T."/>
        </authorList>
    </citation>
    <scope>NUCLEOTIDE SEQUENCE [LARGE SCALE GENOMIC DNA]</scope>
    <source>
        <strain evidence="2 3">CBS 20057</strain>
    </source>
</reference>
<dbReference type="Proteomes" id="UP001396898">
    <property type="component" value="Unassembled WGS sequence"/>
</dbReference>
<feature type="region of interest" description="Disordered" evidence="1">
    <location>
        <begin position="295"/>
        <end position="366"/>
    </location>
</feature>